<evidence type="ECO:0000313" key="1">
    <source>
        <dbReference type="EMBL" id="MCC8429840.1"/>
    </source>
</evidence>
<sequence>MFVELAALDEGATEATREAVRQALACIDAFTERFNARDAEGMDAQLHFPHVILAGETLVVWDGPGRHGESFFHDLSATGWHRTRYRRQEVVLATPTKVHLLVEYSRDDAAGVPLSVHRNLWIVTLDGGRWGLKQRSH</sequence>
<keyword evidence="2" id="KW-1185">Reference proteome</keyword>
<protein>
    <recommendedName>
        <fullName evidence="3">DUF4440 domain-containing protein</fullName>
    </recommendedName>
</protein>
<proteinExistence type="predicted"/>
<dbReference type="EMBL" id="JAJISD010000005">
    <property type="protein sequence ID" value="MCC8429840.1"/>
    <property type="molecule type" value="Genomic_DNA"/>
</dbReference>
<reference evidence="1 2" key="1">
    <citation type="submission" date="2021-11" db="EMBL/GenBank/DDBJ databases">
        <authorList>
            <person name="Lee D.-H."/>
            <person name="Kim S.-B."/>
        </authorList>
    </citation>
    <scope>NUCLEOTIDE SEQUENCE [LARGE SCALE GENOMIC DNA]</scope>
    <source>
        <strain evidence="1 2">KCTC 52223</strain>
    </source>
</reference>
<dbReference type="RefSeq" id="WP_230551039.1">
    <property type="nucleotide sequence ID" value="NZ_JAJISD010000005.1"/>
</dbReference>
<evidence type="ECO:0000313" key="2">
    <source>
        <dbReference type="Proteomes" id="UP001198862"/>
    </source>
</evidence>
<name>A0ABS8KUT9_9HYPH</name>
<accession>A0ABS8KUT9</accession>
<gene>
    <name evidence="1" type="ORF">LJ725_12745</name>
</gene>
<evidence type="ECO:0008006" key="3">
    <source>
        <dbReference type="Google" id="ProtNLM"/>
    </source>
</evidence>
<organism evidence="1 2">
    <name type="scientific">Reyranella aquatilis</name>
    <dbReference type="NCBI Taxonomy" id="2035356"/>
    <lineage>
        <taxon>Bacteria</taxon>
        <taxon>Pseudomonadati</taxon>
        <taxon>Pseudomonadota</taxon>
        <taxon>Alphaproteobacteria</taxon>
        <taxon>Hyphomicrobiales</taxon>
        <taxon>Reyranellaceae</taxon>
        <taxon>Reyranella</taxon>
    </lineage>
</organism>
<dbReference type="Proteomes" id="UP001198862">
    <property type="component" value="Unassembled WGS sequence"/>
</dbReference>
<comment type="caution">
    <text evidence="1">The sequence shown here is derived from an EMBL/GenBank/DDBJ whole genome shotgun (WGS) entry which is preliminary data.</text>
</comment>